<dbReference type="GO" id="GO:0030117">
    <property type="term" value="C:membrane coat"/>
    <property type="evidence" value="ECO:0007669"/>
    <property type="project" value="InterPro"/>
</dbReference>
<proteinExistence type="predicted"/>
<keyword evidence="2" id="KW-0813">Transport</keyword>
<dbReference type="PANTHER" id="PTHR22780">
    <property type="entry name" value="ADAPTIN, ALPHA/GAMMA/EPSILON"/>
    <property type="match status" value="1"/>
</dbReference>
<evidence type="ECO:0000313" key="7">
    <source>
        <dbReference type="EMBL" id="KZO97707.1"/>
    </source>
</evidence>
<feature type="region of interest" description="Disordered" evidence="5">
    <location>
        <begin position="681"/>
        <end position="720"/>
    </location>
</feature>
<dbReference type="SUPFAM" id="SSF48371">
    <property type="entry name" value="ARM repeat"/>
    <property type="match status" value="1"/>
</dbReference>
<dbReference type="InterPro" id="IPR050840">
    <property type="entry name" value="Adaptor_Complx_Large_Subunit"/>
</dbReference>
<feature type="region of interest" description="Disordered" evidence="5">
    <location>
        <begin position="599"/>
        <end position="665"/>
    </location>
</feature>
<dbReference type="GO" id="GO:0016192">
    <property type="term" value="P:vesicle-mediated transport"/>
    <property type="evidence" value="ECO:0007669"/>
    <property type="project" value="InterPro"/>
</dbReference>
<dbReference type="STRING" id="1330018.A0A167NH97"/>
<feature type="domain" description="Clathrin/coatomer adaptor adaptin-like N-terminal" evidence="6">
    <location>
        <begin position="66"/>
        <end position="375"/>
    </location>
</feature>
<evidence type="ECO:0000256" key="5">
    <source>
        <dbReference type="SAM" id="MobiDB-lite"/>
    </source>
</evidence>
<keyword evidence="8" id="KW-1185">Reference proteome</keyword>
<dbReference type="GO" id="GO:0006886">
    <property type="term" value="P:intracellular protein transport"/>
    <property type="evidence" value="ECO:0007669"/>
    <property type="project" value="InterPro"/>
</dbReference>
<dbReference type="Gene3D" id="1.25.10.10">
    <property type="entry name" value="Leucine-rich Repeat Variant"/>
    <property type="match status" value="1"/>
</dbReference>
<dbReference type="InterPro" id="IPR011989">
    <property type="entry name" value="ARM-like"/>
</dbReference>
<name>A0A167NH97_CALVF</name>
<dbReference type="GO" id="GO:0012505">
    <property type="term" value="C:endomembrane system"/>
    <property type="evidence" value="ECO:0007669"/>
    <property type="project" value="UniProtKB-SubCell"/>
</dbReference>
<dbReference type="EMBL" id="KV417278">
    <property type="protein sequence ID" value="KZO97707.1"/>
    <property type="molecule type" value="Genomic_DNA"/>
</dbReference>
<evidence type="ECO:0000313" key="8">
    <source>
        <dbReference type="Proteomes" id="UP000076738"/>
    </source>
</evidence>
<evidence type="ECO:0000259" key="6">
    <source>
        <dbReference type="Pfam" id="PF01602"/>
    </source>
</evidence>
<accession>A0A167NH97</accession>
<keyword evidence="4" id="KW-0472">Membrane</keyword>
<dbReference type="OrthoDB" id="29308at2759"/>
<sequence length="838" mass="92175">MEVPYHASGASFREQYALATALNSAANVDAEARKSIRQTLARLSSARLSPHEVKECLLLLMQAELSLTYKGVSLEPALAHAIKLAEGGLTLVDRRMGYLFVQEYMRPNNPTALLLVNTIRKDLESNNDSRIALALSALIHLPNEDVVPAVQDLLKKLYRHHSVAIQRLALAAAASLGKIHASVLEDVLSMAPELIQGDEPAVLSALVDVLNVALLVSPPDTLSTVAQLAVQMWDARTNDNPTAAATLVLKLVTTSGTVLSHSDAPARERLDTHLLRVLADYTSRLDVRSKVLVLQFCRHAKSSLTEAAQLMVLKPIRTVLAEYSPSSNDVYWALACLELLPAELWSNTLDEAEVRILVTALNADDESTRRAALRLFKNADRQTLKVHYESLSESPRSDRAMEVAGIMEDTGEGYAKRVRQVLTRRERSERRQRKKSGEHAELSGVMQDVVGLVLTTLRDRDDPYRSAFTEAILRSMDKHALGPTLVLIAAATACEYADVTLIPPEEIVQILSSCLPDATAAIQEALLIAMLRVAAPCDNMPQASVEVVKAVKLTAGRHIRRRCEQFEALAKDQPSLRRLTQSPSSRTLPGFLAHVETHFMPATSPPTSPAQLPSSPGSAARQLRYTAYDSPGRPTDKFKRSKSRTSARSHSSTPNERDHNPLDRTVTPGELALMMQDANLRDVPRSPALVPKDERSPSSTSTSYRSDLIALDSPTRPSPWLEPSEPEFNAWEADAPEVPTSAETFDELWQKVGDAKEHVQRGWCGDTPNVVVDRLRSTGYNITTWSSDPSAIRIFVREERAFAVLLCRDGDDGSCLWILKSSDARLRASLRDALQDSG</sequence>
<dbReference type="InterPro" id="IPR016024">
    <property type="entry name" value="ARM-type_fold"/>
</dbReference>
<gene>
    <name evidence="7" type="ORF">CALVIDRAFT_512869</name>
</gene>
<dbReference type="AlphaFoldDB" id="A0A167NH97"/>
<dbReference type="Pfam" id="PF01602">
    <property type="entry name" value="Adaptin_N"/>
    <property type="match status" value="1"/>
</dbReference>
<evidence type="ECO:0000256" key="1">
    <source>
        <dbReference type="ARBA" id="ARBA00004308"/>
    </source>
</evidence>
<organism evidence="7 8">
    <name type="scientific">Calocera viscosa (strain TUFC12733)</name>
    <dbReference type="NCBI Taxonomy" id="1330018"/>
    <lineage>
        <taxon>Eukaryota</taxon>
        <taxon>Fungi</taxon>
        <taxon>Dikarya</taxon>
        <taxon>Basidiomycota</taxon>
        <taxon>Agaricomycotina</taxon>
        <taxon>Dacrymycetes</taxon>
        <taxon>Dacrymycetales</taxon>
        <taxon>Dacrymycetaceae</taxon>
        <taxon>Calocera</taxon>
    </lineage>
</organism>
<keyword evidence="3" id="KW-0653">Protein transport</keyword>
<dbReference type="InterPro" id="IPR002553">
    <property type="entry name" value="Clathrin/coatomer_adapt-like_N"/>
</dbReference>
<feature type="compositionally biased region" description="Low complexity" evidence="5">
    <location>
        <begin position="697"/>
        <end position="706"/>
    </location>
</feature>
<evidence type="ECO:0000256" key="4">
    <source>
        <dbReference type="ARBA" id="ARBA00023136"/>
    </source>
</evidence>
<dbReference type="Proteomes" id="UP000076738">
    <property type="component" value="Unassembled WGS sequence"/>
</dbReference>
<reference evidence="7 8" key="1">
    <citation type="journal article" date="2016" name="Mol. Biol. Evol.">
        <title>Comparative Genomics of Early-Diverging Mushroom-Forming Fungi Provides Insights into the Origins of Lignocellulose Decay Capabilities.</title>
        <authorList>
            <person name="Nagy L.G."/>
            <person name="Riley R."/>
            <person name="Tritt A."/>
            <person name="Adam C."/>
            <person name="Daum C."/>
            <person name="Floudas D."/>
            <person name="Sun H."/>
            <person name="Yadav J.S."/>
            <person name="Pangilinan J."/>
            <person name="Larsson K.H."/>
            <person name="Matsuura K."/>
            <person name="Barry K."/>
            <person name="Labutti K."/>
            <person name="Kuo R."/>
            <person name="Ohm R.A."/>
            <person name="Bhattacharya S.S."/>
            <person name="Shirouzu T."/>
            <person name="Yoshinaga Y."/>
            <person name="Martin F.M."/>
            <person name="Grigoriev I.V."/>
            <person name="Hibbett D.S."/>
        </authorList>
    </citation>
    <scope>NUCLEOTIDE SEQUENCE [LARGE SCALE GENOMIC DNA]</scope>
    <source>
        <strain evidence="7 8">TUFC12733</strain>
    </source>
</reference>
<comment type="subcellular location">
    <subcellularLocation>
        <location evidence="1">Endomembrane system</location>
    </subcellularLocation>
</comment>
<evidence type="ECO:0000256" key="2">
    <source>
        <dbReference type="ARBA" id="ARBA00022448"/>
    </source>
</evidence>
<evidence type="ECO:0000256" key="3">
    <source>
        <dbReference type="ARBA" id="ARBA00022927"/>
    </source>
</evidence>
<protein>
    <submittedName>
        <fullName evidence="7">ARM repeat-containing protein</fullName>
    </submittedName>
</protein>